<protein>
    <recommendedName>
        <fullName evidence="4">DUF2085 domain-containing protein</fullName>
    </recommendedName>
</protein>
<reference evidence="2 3" key="1">
    <citation type="submission" date="2019-01" db="EMBL/GenBank/DDBJ databases">
        <title>Draft genome sequence of Dictyobacter sp. Uno17.</title>
        <authorList>
            <person name="Wang C.M."/>
            <person name="Zheng Y."/>
            <person name="Sakai Y."/>
            <person name="Abe K."/>
            <person name="Yokota A."/>
            <person name="Yabe S."/>
        </authorList>
    </citation>
    <scope>NUCLEOTIDE SEQUENCE [LARGE SCALE GENOMIC DNA]</scope>
    <source>
        <strain evidence="2 3">Uno17</strain>
    </source>
</reference>
<keyword evidence="1" id="KW-1133">Transmembrane helix</keyword>
<dbReference type="RefSeq" id="WP_149401057.1">
    <property type="nucleotide sequence ID" value="NZ_BIXY01000018.1"/>
</dbReference>
<dbReference type="OrthoDB" id="152099at2"/>
<evidence type="ECO:0000256" key="1">
    <source>
        <dbReference type="SAM" id="Phobius"/>
    </source>
</evidence>
<keyword evidence="1" id="KW-0812">Transmembrane</keyword>
<dbReference type="Proteomes" id="UP000322530">
    <property type="component" value="Unassembled WGS sequence"/>
</dbReference>
<accession>A0A5A5TAP5</accession>
<proteinExistence type="predicted"/>
<feature type="transmembrane region" description="Helical" evidence="1">
    <location>
        <begin position="106"/>
        <end position="122"/>
    </location>
</feature>
<comment type="caution">
    <text evidence="2">The sequence shown here is derived from an EMBL/GenBank/DDBJ whole genome shotgun (WGS) entry which is preliminary data.</text>
</comment>
<name>A0A5A5TAP5_9CHLR</name>
<dbReference type="AlphaFoldDB" id="A0A5A5TAP5"/>
<feature type="transmembrane region" description="Helical" evidence="1">
    <location>
        <begin position="129"/>
        <end position="145"/>
    </location>
</feature>
<evidence type="ECO:0000313" key="2">
    <source>
        <dbReference type="EMBL" id="GCF08059.1"/>
    </source>
</evidence>
<dbReference type="Pfam" id="PF09858">
    <property type="entry name" value="DUF2085"/>
    <property type="match status" value="1"/>
</dbReference>
<feature type="transmembrane region" description="Helical" evidence="1">
    <location>
        <begin position="40"/>
        <end position="64"/>
    </location>
</feature>
<evidence type="ECO:0000313" key="3">
    <source>
        <dbReference type="Proteomes" id="UP000322530"/>
    </source>
</evidence>
<gene>
    <name evidence="2" type="ORF">KDI_16230</name>
</gene>
<sequence>MATRSIFKQTYNGYAPPQARPIRPKSHFERIIDRGGDFLIAYWAHIVTTVLGILVGIAIAIPFLSYMGLQSISSPLFYVLHYVCAQIPSHSFYIWGHQLGLCARNFSIYTSMFLGSLIFVLSKKRLPGIPWWLWIIMILPMAWDGTSQMFGLRESDWILRMVTGTLFGLGNIWFALPLMHKSIMETIPPTPMHQQV</sequence>
<evidence type="ECO:0008006" key="4">
    <source>
        <dbReference type="Google" id="ProtNLM"/>
    </source>
</evidence>
<organism evidence="2 3">
    <name type="scientific">Dictyobacter arantiisoli</name>
    <dbReference type="NCBI Taxonomy" id="2014874"/>
    <lineage>
        <taxon>Bacteria</taxon>
        <taxon>Bacillati</taxon>
        <taxon>Chloroflexota</taxon>
        <taxon>Ktedonobacteria</taxon>
        <taxon>Ktedonobacterales</taxon>
        <taxon>Dictyobacteraceae</taxon>
        <taxon>Dictyobacter</taxon>
    </lineage>
</organism>
<keyword evidence="1" id="KW-0472">Membrane</keyword>
<keyword evidence="3" id="KW-1185">Reference proteome</keyword>
<feature type="transmembrane region" description="Helical" evidence="1">
    <location>
        <begin position="157"/>
        <end position="176"/>
    </location>
</feature>
<dbReference type="InterPro" id="IPR019206">
    <property type="entry name" value="DUF2085_TM"/>
</dbReference>
<dbReference type="EMBL" id="BIXY01000018">
    <property type="protein sequence ID" value="GCF08059.1"/>
    <property type="molecule type" value="Genomic_DNA"/>
</dbReference>